<sequence length="146" mass="16032">MSFPRRSPADVGLQLWDLVERTGDAGMLREAALAHMSAHQFEIAKVWDRDTMCPLKGRCFLYALGRYFVSTNPDLSVLAVARELGLVHHKAVRLHTSAIEPLLAAKQTTAQLQVVHTALSDIIKATAPLRKAGFSADLAARLKTTK</sequence>
<protein>
    <submittedName>
        <fullName evidence="1">Uncharacterized protein</fullName>
    </submittedName>
</protein>
<evidence type="ECO:0000313" key="2">
    <source>
        <dbReference type="Proteomes" id="UP001500063"/>
    </source>
</evidence>
<name>A0ABN0XWI0_9ACTN</name>
<accession>A0ABN0XWI0</accession>
<dbReference type="RefSeq" id="WP_344123124.1">
    <property type="nucleotide sequence ID" value="NZ_BAAABW010000032.1"/>
</dbReference>
<organism evidence="1 2">
    <name type="scientific">Streptomyces blastmyceticus</name>
    <dbReference type="NCBI Taxonomy" id="68180"/>
    <lineage>
        <taxon>Bacteria</taxon>
        <taxon>Bacillati</taxon>
        <taxon>Actinomycetota</taxon>
        <taxon>Actinomycetes</taxon>
        <taxon>Kitasatosporales</taxon>
        <taxon>Streptomycetaceae</taxon>
        <taxon>Streptomyces</taxon>
    </lineage>
</organism>
<reference evidence="1 2" key="1">
    <citation type="journal article" date="2019" name="Int. J. Syst. Evol. Microbiol.">
        <title>The Global Catalogue of Microorganisms (GCM) 10K type strain sequencing project: providing services to taxonomists for standard genome sequencing and annotation.</title>
        <authorList>
            <consortium name="The Broad Institute Genomics Platform"/>
            <consortium name="The Broad Institute Genome Sequencing Center for Infectious Disease"/>
            <person name="Wu L."/>
            <person name="Ma J."/>
        </authorList>
    </citation>
    <scope>NUCLEOTIDE SEQUENCE [LARGE SCALE GENOMIC DNA]</scope>
    <source>
        <strain evidence="1 2">JCM 4565</strain>
    </source>
</reference>
<dbReference type="EMBL" id="BAAABW010000032">
    <property type="protein sequence ID" value="GAA0374931.1"/>
    <property type="molecule type" value="Genomic_DNA"/>
</dbReference>
<evidence type="ECO:0000313" key="1">
    <source>
        <dbReference type="EMBL" id="GAA0374931.1"/>
    </source>
</evidence>
<comment type="caution">
    <text evidence="1">The sequence shown here is derived from an EMBL/GenBank/DDBJ whole genome shotgun (WGS) entry which is preliminary data.</text>
</comment>
<dbReference type="Proteomes" id="UP001500063">
    <property type="component" value="Unassembled WGS sequence"/>
</dbReference>
<proteinExistence type="predicted"/>
<keyword evidence="2" id="KW-1185">Reference proteome</keyword>
<gene>
    <name evidence="1" type="ORF">GCM10010319_61830</name>
</gene>